<evidence type="ECO:0000259" key="6">
    <source>
        <dbReference type="Pfam" id="PF04937"/>
    </source>
</evidence>
<keyword evidence="2" id="KW-0863">Zinc-finger</keyword>
<dbReference type="GO" id="GO:0003677">
    <property type="term" value="F:DNA binding"/>
    <property type="evidence" value="ECO:0007669"/>
    <property type="project" value="InterPro"/>
</dbReference>
<evidence type="ECO:0008006" key="9">
    <source>
        <dbReference type="Google" id="ProtNLM"/>
    </source>
</evidence>
<dbReference type="Pfam" id="PF02892">
    <property type="entry name" value="zf-BED"/>
    <property type="match status" value="1"/>
</dbReference>
<evidence type="ECO:0000313" key="8">
    <source>
        <dbReference type="Proteomes" id="UP000075243"/>
    </source>
</evidence>
<dbReference type="PANTHER" id="PTHR46951:SF2">
    <property type="entry name" value="BED-TYPE DOMAIN-CONTAINING PROTEIN"/>
    <property type="match status" value="1"/>
</dbReference>
<accession>A0A151QTG9</accession>
<protein>
    <recommendedName>
        <fullName evidence="9">BED-type domain-containing protein</fullName>
    </recommendedName>
</protein>
<dbReference type="Gramene" id="C.cajan_44740.t">
    <property type="protein sequence ID" value="C.cajan_44740.t"/>
    <property type="gene ID" value="C.cajan_44740"/>
</dbReference>
<reference evidence="7" key="1">
    <citation type="journal article" date="2012" name="Nat. Biotechnol.">
        <title>Draft genome sequence of pigeonpea (Cajanus cajan), an orphan legume crop of resource-poor farmers.</title>
        <authorList>
            <person name="Varshney R.K."/>
            <person name="Chen W."/>
            <person name="Li Y."/>
            <person name="Bharti A.K."/>
            <person name="Saxena R.K."/>
            <person name="Schlueter J.A."/>
            <person name="Donoghue M.T."/>
            <person name="Azam S."/>
            <person name="Fan G."/>
            <person name="Whaley A.M."/>
            <person name="Farmer A.D."/>
            <person name="Sheridan J."/>
            <person name="Iwata A."/>
            <person name="Tuteja R."/>
            <person name="Penmetsa R.V."/>
            <person name="Wu W."/>
            <person name="Upadhyaya H.D."/>
            <person name="Yang S.P."/>
            <person name="Shah T."/>
            <person name="Saxena K.B."/>
            <person name="Michael T."/>
            <person name="McCombie W.R."/>
            <person name="Yang B."/>
            <person name="Zhang G."/>
            <person name="Yang H."/>
            <person name="Wang J."/>
            <person name="Spillane C."/>
            <person name="Cook D.R."/>
            <person name="May G.D."/>
            <person name="Xu X."/>
            <person name="Jackson S.A."/>
        </authorList>
    </citation>
    <scope>NUCLEOTIDE SEQUENCE [LARGE SCALE GENOMIC DNA]</scope>
</reference>
<sequence>DIGWYFGVPIAKNLNNVQCKLCQKIITGDITRLKQHIAHAKGQEVGCPKVTSFVRENIMKLLKDKKEKKIASRKIKEEIEFRFTKDDGEDSDEEMRIASQQSIRSQCEWEDRQQFRQQIGGSNKIYESGGRSRMSVSQTSRQEDATFSLRSTNVDLVRSKSMKQKKIGEGLMKILMKKLRETVSKFIIYERLPMNLSNFPWLHNLIIVVAEVGPSVKCPTPYEVSDVYLEDEYKSMQEWISKLKTTWKEKGVTIMCDGWIDSVNHTHIMNFLVYCSKEIGRDKNGLAFEARQIVIGNDFWSKANDILKVFEPVVKVLRLVDGDEKPTMIFIYEVIDREKQSIQKSSRYYSQYQEIIDKHWRFMHFDLHSAGYFLNPQFQYGVEHGSDV</sequence>
<dbReference type="GO" id="GO:0008270">
    <property type="term" value="F:zinc ion binding"/>
    <property type="evidence" value="ECO:0007669"/>
    <property type="project" value="UniProtKB-KW"/>
</dbReference>
<keyword evidence="3" id="KW-0862">Zinc</keyword>
<dbReference type="PANTHER" id="PTHR46951">
    <property type="entry name" value="BED-TYPE DOMAIN-CONTAINING PROTEIN"/>
    <property type="match status" value="1"/>
</dbReference>
<proteinExistence type="predicted"/>
<dbReference type="OMA" id="HIAHAKG"/>
<evidence type="ECO:0000256" key="4">
    <source>
        <dbReference type="SAM" id="MobiDB-lite"/>
    </source>
</evidence>
<dbReference type="Pfam" id="PF04937">
    <property type="entry name" value="DUF659"/>
    <property type="match status" value="1"/>
</dbReference>
<dbReference type="EMBL" id="KQ484832">
    <property type="protein sequence ID" value="KYP33618.1"/>
    <property type="molecule type" value="Genomic_DNA"/>
</dbReference>
<feature type="domain" description="DUF659" evidence="6">
    <location>
        <begin position="219"/>
        <end position="277"/>
    </location>
</feature>
<feature type="non-terminal residue" evidence="7">
    <location>
        <position position="1"/>
    </location>
</feature>
<dbReference type="InterPro" id="IPR012337">
    <property type="entry name" value="RNaseH-like_sf"/>
</dbReference>
<dbReference type="InterPro" id="IPR007021">
    <property type="entry name" value="DUF659"/>
</dbReference>
<keyword evidence="1" id="KW-0479">Metal-binding</keyword>
<feature type="domain" description="BED-type" evidence="5">
    <location>
        <begin position="12"/>
        <end position="39"/>
    </location>
</feature>
<evidence type="ECO:0000256" key="2">
    <source>
        <dbReference type="ARBA" id="ARBA00022771"/>
    </source>
</evidence>
<dbReference type="SUPFAM" id="SSF53098">
    <property type="entry name" value="Ribonuclease H-like"/>
    <property type="match status" value="1"/>
</dbReference>
<evidence type="ECO:0000256" key="3">
    <source>
        <dbReference type="ARBA" id="ARBA00022833"/>
    </source>
</evidence>
<evidence type="ECO:0000256" key="1">
    <source>
        <dbReference type="ARBA" id="ARBA00022723"/>
    </source>
</evidence>
<name>A0A151QTG9_CAJCA</name>
<feature type="region of interest" description="Disordered" evidence="4">
    <location>
        <begin position="122"/>
        <end position="144"/>
    </location>
</feature>
<dbReference type="InterPro" id="IPR003656">
    <property type="entry name" value="Znf_BED"/>
</dbReference>
<gene>
    <name evidence="7" type="ORF">KK1_045517</name>
</gene>
<dbReference type="Proteomes" id="UP000075243">
    <property type="component" value="Unassembled WGS sequence"/>
</dbReference>
<evidence type="ECO:0000259" key="5">
    <source>
        <dbReference type="Pfam" id="PF02892"/>
    </source>
</evidence>
<evidence type="ECO:0000313" key="7">
    <source>
        <dbReference type="EMBL" id="KYP33618.1"/>
    </source>
</evidence>
<keyword evidence="8" id="KW-1185">Reference proteome</keyword>
<organism evidence="7 8">
    <name type="scientific">Cajanus cajan</name>
    <name type="common">Pigeon pea</name>
    <name type="synonym">Cajanus indicus</name>
    <dbReference type="NCBI Taxonomy" id="3821"/>
    <lineage>
        <taxon>Eukaryota</taxon>
        <taxon>Viridiplantae</taxon>
        <taxon>Streptophyta</taxon>
        <taxon>Embryophyta</taxon>
        <taxon>Tracheophyta</taxon>
        <taxon>Spermatophyta</taxon>
        <taxon>Magnoliopsida</taxon>
        <taxon>eudicotyledons</taxon>
        <taxon>Gunneridae</taxon>
        <taxon>Pentapetalae</taxon>
        <taxon>rosids</taxon>
        <taxon>fabids</taxon>
        <taxon>Fabales</taxon>
        <taxon>Fabaceae</taxon>
        <taxon>Papilionoideae</taxon>
        <taxon>50 kb inversion clade</taxon>
        <taxon>NPAAA clade</taxon>
        <taxon>indigoferoid/millettioid clade</taxon>
        <taxon>Phaseoleae</taxon>
        <taxon>Cajanus</taxon>
    </lineage>
</organism>
<dbReference type="AlphaFoldDB" id="A0A151QTG9"/>